<dbReference type="SUPFAM" id="SSF46689">
    <property type="entry name" value="Homeodomain-like"/>
    <property type="match status" value="1"/>
</dbReference>
<dbReference type="STRING" id="1122240.GCA_000620105_02459"/>
<evidence type="ECO:0000313" key="5">
    <source>
        <dbReference type="EMBL" id="AVY93891.1"/>
    </source>
</evidence>
<dbReference type="KEGG" id="maer:DAI18_07410"/>
<dbReference type="InterPro" id="IPR005412">
    <property type="entry name" value="Fis_DNA-bd"/>
</dbReference>
<comment type="similarity">
    <text evidence="1">Belongs to the transcriptional regulatory Fis family.</text>
</comment>
<dbReference type="RefSeq" id="WP_028499480.1">
    <property type="nucleotide sequence ID" value="NZ_CALFSO010000077.1"/>
</dbReference>
<sequence length="79" mass="9156">MTPRHDHLSESIRLAMEQYFQDLDGEQPCAIYDMVLARVEKPLLEVVLDYAGGNQTRAADLLGLNRNTLRKKMKMYQML</sequence>
<evidence type="ECO:0000256" key="1">
    <source>
        <dbReference type="ARBA" id="ARBA00008559"/>
    </source>
</evidence>
<evidence type="ECO:0000256" key="2">
    <source>
        <dbReference type="ARBA" id="ARBA00023125"/>
    </source>
</evidence>
<gene>
    <name evidence="5" type="ORF">DAI18_07410</name>
</gene>
<dbReference type="PANTHER" id="PTHR47918:SF1">
    <property type="entry name" value="DNA-BINDING PROTEIN FIS"/>
    <property type="match status" value="1"/>
</dbReference>
<dbReference type="PIRSF" id="PIRSF002097">
    <property type="entry name" value="DNA-binding_Fis"/>
    <property type="match status" value="1"/>
</dbReference>
<dbReference type="Pfam" id="PF02954">
    <property type="entry name" value="HTH_8"/>
    <property type="match status" value="1"/>
</dbReference>
<dbReference type="PRINTS" id="PR01590">
    <property type="entry name" value="HTHFIS"/>
</dbReference>
<dbReference type="EMBL" id="CP028519">
    <property type="protein sequence ID" value="AVY93891.1"/>
    <property type="molecule type" value="Genomic_DNA"/>
</dbReference>
<keyword evidence="2" id="KW-0238">DNA-binding</keyword>
<dbReference type="OrthoDB" id="9802388at2"/>
<dbReference type="AlphaFoldDB" id="A0A2S0P973"/>
<dbReference type="Gene3D" id="1.10.10.60">
    <property type="entry name" value="Homeodomain-like"/>
    <property type="match status" value="1"/>
</dbReference>
<name>A0A2S0P973_9NEIS</name>
<dbReference type="GO" id="GO:0043565">
    <property type="term" value="F:sequence-specific DNA binding"/>
    <property type="evidence" value="ECO:0007669"/>
    <property type="project" value="InterPro"/>
</dbReference>
<evidence type="ECO:0000259" key="4">
    <source>
        <dbReference type="Pfam" id="PF02954"/>
    </source>
</evidence>
<accession>A0A2S0P973</accession>
<dbReference type="InterPro" id="IPR050207">
    <property type="entry name" value="Trans_regulatory_Fis"/>
</dbReference>
<dbReference type="InterPro" id="IPR009057">
    <property type="entry name" value="Homeodomain-like_sf"/>
</dbReference>
<dbReference type="InterPro" id="IPR002197">
    <property type="entry name" value="HTH_Fis"/>
</dbReference>
<evidence type="ECO:0000256" key="3">
    <source>
        <dbReference type="ARBA" id="ARBA00029540"/>
    </source>
</evidence>
<proteinExistence type="inferred from homology"/>
<evidence type="ECO:0000313" key="6">
    <source>
        <dbReference type="Proteomes" id="UP000244173"/>
    </source>
</evidence>
<dbReference type="PRINTS" id="PR01591">
    <property type="entry name" value="DNABINDNGFIS"/>
</dbReference>
<reference evidence="5 6" key="1">
    <citation type="submission" date="2018-04" db="EMBL/GenBank/DDBJ databases">
        <title>Denitrifier Microvirgula.</title>
        <authorList>
            <person name="Anderson E."/>
            <person name="Jang J."/>
            <person name="Ishii S."/>
        </authorList>
    </citation>
    <scope>NUCLEOTIDE SEQUENCE [LARGE SCALE GENOMIC DNA]</scope>
    <source>
        <strain evidence="5 6">BE2.4</strain>
    </source>
</reference>
<dbReference type="Proteomes" id="UP000244173">
    <property type="component" value="Chromosome"/>
</dbReference>
<dbReference type="PANTHER" id="PTHR47918">
    <property type="entry name" value="DNA-BINDING PROTEIN FIS"/>
    <property type="match status" value="1"/>
</dbReference>
<keyword evidence="6" id="KW-1185">Reference proteome</keyword>
<feature type="domain" description="DNA binding HTH" evidence="4">
    <location>
        <begin position="36"/>
        <end position="76"/>
    </location>
</feature>
<dbReference type="GO" id="GO:0006355">
    <property type="term" value="P:regulation of DNA-templated transcription"/>
    <property type="evidence" value="ECO:0007669"/>
    <property type="project" value="InterPro"/>
</dbReference>
<protein>
    <recommendedName>
        <fullName evidence="3">Putative Fis-like DNA-binding protein</fullName>
    </recommendedName>
</protein>
<organism evidence="5 6">
    <name type="scientific">Microvirgula aerodenitrificans</name>
    <dbReference type="NCBI Taxonomy" id="57480"/>
    <lineage>
        <taxon>Bacteria</taxon>
        <taxon>Pseudomonadati</taxon>
        <taxon>Pseudomonadota</taxon>
        <taxon>Betaproteobacteria</taxon>
        <taxon>Neisseriales</taxon>
        <taxon>Aquaspirillaceae</taxon>
        <taxon>Microvirgula</taxon>
    </lineage>
</organism>